<comment type="subcellular location">
    <subcellularLocation>
        <location evidence="1">Cell membrane</location>
        <topology evidence="1">Multi-pass membrane protein</topology>
    </subcellularLocation>
</comment>
<keyword evidence="3" id="KW-1003">Cell membrane</keyword>
<dbReference type="RefSeq" id="WP_010330892.1">
    <property type="nucleotide sequence ID" value="NZ_CP026362.1"/>
</dbReference>
<gene>
    <name evidence="15" type="primary">malP</name>
    <name evidence="15" type="ORF">MOC71_11300</name>
</gene>
<evidence type="ECO:0000256" key="8">
    <source>
        <dbReference type="ARBA" id="ARBA00022777"/>
    </source>
</evidence>
<feature type="transmembrane region" description="Helical" evidence="12">
    <location>
        <begin position="384"/>
        <end position="406"/>
    </location>
</feature>
<dbReference type="AlphaFoldDB" id="A0AAP3CJ85"/>
<dbReference type="EMBL" id="JALAOH010000027">
    <property type="protein sequence ID" value="MCY8317306.1"/>
    <property type="molecule type" value="Genomic_DNA"/>
</dbReference>
<evidence type="ECO:0000256" key="5">
    <source>
        <dbReference type="ARBA" id="ARBA00022679"/>
    </source>
</evidence>
<evidence type="ECO:0000256" key="4">
    <source>
        <dbReference type="ARBA" id="ARBA00022597"/>
    </source>
</evidence>
<protein>
    <submittedName>
        <fullName evidence="15">PTS maltose transporter subunit IIBC</fullName>
    </submittedName>
</protein>
<reference evidence="15" key="1">
    <citation type="submission" date="2022-02" db="EMBL/GenBank/DDBJ databases">
        <title>Crop Bioprotection Bacillus Genome Sequencing.</title>
        <authorList>
            <person name="Dunlap C."/>
        </authorList>
    </citation>
    <scope>NUCLEOTIDE SEQUENCE</scope>
    <source>
        <strain evidence="15">98-1</strain>
    </source>
</reference>
<evidence type="ECO:0000256" key="12">
    <source>
        <dbReference type="SAM" id="Phobius"/>
    </source>
</evidence>
<dbReference type="GO" id="GO:0009401">
    <property type="term" value="P:phosphoenolpyruvate-dependent sugar phosphotransferase system"/>
    <property type="evidence" value="ECO:0007669"/>
    <property type="project" value="UniProtKB-KW"/>
</dbReference>
<proteinExistence type="predicted"/>
<feature type="transmembrane region" description="Helical" evidence="12">
    <location>
        <begin position="305"/>
        <end position="322"/>
    </location>
</feature>
<dbReference type="InterPro" id="IPR001996">
    <property type="entry name" value="PTS_IIB_1"/>
</dbReference>
<feature type="transmembrane region" description="Helical" evidence="12">
    <location>
        <begin position="62"/>
        <end position="79"/>
    </location>
</feature>
<keyword evidence="4" id="KW-0762">Sugar transport</keyword>
<name>A0AAP3CJ85_BACVA</name>
<dbReference type="PANTHER" id="PTHR30009:SF12">
    <property type="entry name" value="PHOSPHOTRANSFERASE IIC COMPONENT GLVC"/>
    <property type="match status" value="1"/>
</dbReference>
<feature type="transmembrane region" description="Helical" evidence="12">
    <location>
        <begin position="126"/>
        <end position="152"/>
    </location>
</feature>
<dbReference type="GO" id="GO:0005886">
    <property type="term" value="C:plasma membrane"/>
    <property type="evidence" value="ECO:0007669"/>
    <property type="project" value="UniProtKB-SubCell"/>
</dbReference>
<evidence type="ECO:0000256" key="3">
    <source>
        <dbReference type="ARBA" id="ARBA00022475"/>
    </source>
</evidence>
<evidence type="ECO:0000313" key="15">
    <source>
        <dbReference type="EMBL" id="MCY8317306.1"/>
    </source>
</evidence>
<dbReference type="Pfam" id="PF02378">
    <property type="entry name" value="PTS_EIIC"/>
    <property type="match status" value="1"/>
</dbReference>
<dbReference type="NCBIfam" id="TIGR02005">
    <property type="entry name" value="PTS-IIBC-alpha"/>
    <property type="match status" value="1"/>
</dbReference>
<feature type="domain" description="PTS EIIC type-1" evidence="14">
    <location>
        <begin position="1"/>
        <end position="418"/>
    </location>
</feature>
<dbReference type="InterPro" id="IPR050429">
    <property type="entry name" value="PTS_Glucose_EIICBA"/>
</dbReference>
<feature type="transmembrane region" description="Helical" evidence="12">
    <location>
        <begin position="12"/>
        <end position="32"/>
    </location>
</feature>
<dbReference type="NCBIfam" id="TIGR00852">
    <property type="entry name" value="pts-Glc"/>
    <property type="match status" value="1"/>
</dbReference>
<dbReference type="PANTHER" id="PTHR30009">
    <property type="entry name" value="CYTOCHROME C-TYPE SYNTHESIS PROTEIN AND PTS TRANSMEMBRANE COMPONENT"/>
    <property type="match status" value="1"/>
</dbReference>
<keyword evidence="9 12" id="KW-1133">Transmembrane helix</keyword>
<evidence type="ECO:0000256" key="6">
    <source>
        <dbReference type="ARBA" id="ARBA00022683"/>
    </source>
</evidence>
<accession>A0AAP3CJ85</accession>
<keyword evidence="2" id="KW-0813">Transport</keyword>
<evidence type="ECO:0000256" key="2">
    <source>
        <dbReference type="ARBA" id="ARBA00022448"/>
    </source>
</evidence>
<comment type="caution">
    <text evidence="15">The sequence shown here is derived from an EMBL/GenBank/DDBJ whole genome shotgun (WGS) entry which is preliminary data.</text>
</comment>
<feature type="transmembrane region" description="Helical" evidence="12">
    <location>
        <begin position="353"/>
        <end position="378"/>
    </location>
</feature>
<dbReference type="PROSITE" id="PS51103">
    <property type="entry name" value="PTS_EIIC_TYPE_1"/>
    <property type="match status" value="1"/>
</dbReference>
<dbReference type="CDD" id="cd00212">
    <property type="entry name" value="PTS_IIB_glc"/>
    <property type="match status" value="1"/>
</dbReference>
<evidence type="ECO:0000313" key="16">
    <source>
        <dbReference type="Proteomes" id="UP001067121"/>
    </source>
</evidence>
<dbReference type="InterPro" id="IPR018113">
    <property type="entry name" value="PTrfase_EIIB_Cys"/>
</dbReference>
<dbReference type="PROSITE" id="PS51098">
    <property type="entry name" value="PTS_EIIB_TYPE_1"/>
    <property type="match status" value="1"/>
</dbReference>
<dbReference type="NCBIfam" id="TIGR00826">
    <property type="entry name" value="EIIB_glc"/>
    <property type="match status" value="1"/>
</dbReference>
<feature type="transmembrane region" description="Helical" evidence="12">
    <location>
        <begin position="173"/>
        <end position="193"/>
    </location>
</feature>
<evidence type="ECO:0000256" key="10">
    <source>
        <dbReference type="ARBA" id="ARBA00023136"/>
    </source>
</evidence>
<feature type="transmembrane region" description="Helical" evidence="12">
    <location>
        <begin position="274"/>
        <end position="298"/>
    </location>
</feature>
<dbReference type="GO" id="GO:0090563">
    <property type="term" value="F:protein-phosphocysteine-sugar phosphotransferase activity"/>
    <property type="evidence" value="ECO:0007669"/>
    <property type="project" value="TreeGrafter"/>
</dbReference>
<feature type="transmembrane region" description="Helical" evidence="12">
    <location>
        <begin position="91"/>
        <end position="114"/>
    </location>
</feature>
<feature type="transmembrane region" description="Helical" evidence="12">
    <location>
        <begin position="328"/>
        <end position="346"/>
    </location>
</feature>
<dbReference type="InterPro" id="IPR004719">
    <property type="entry name" value="PTS_maltose/Glc_sub_IIC"/>
</dbReference>
<keyword evidence="5" id="KW-0808">Transferase</keyword>
<dbReference type="InterPro" id="IPR003352">
    <property type="entry name" value="PTS_EIIC"/>
</dbReference>
<dbReference type="GO" id="GO:0008982">
    <property type="term" value="F:protein-N(PI)-phosphohistidine-sugar phosphotransferase activity"/>
    <property type="evidence" value="ECO:0007669"/>
    <property type="project" value="InterPro"/>
</dbReference>
<evidence type="ECO:0000259" key="13">
    <source>
        <dbReference type="PROSITE" id="PS51098"/>
    </source>
</evidence>
<evidence type="ECO:0000259" key="14">
    <source>
        <dbReference type="PROSITE" id="PS51103"/>
    </source>
</evidence>
<feature type="transmembrane region" description="Helical" evidence="12">
    <location>
        <begin position="199"/>
        <end position="221"/>
    </location>
</feature>
<evidence type="ECO:0000256" key="7">
    <source>
        <dbReference type="ARBA" id="ARBA00022692"/>
    </source>
</evidence>
<evidence type="ECO:0000256" key="1">
    <source>
        <dbReference type="ARBA" id="ARBA00004651"/>
    </source>
</evidence>
<keyword evidence="6" id="KW-0598">Phosphotransferase system</keyword>
<sequence length="528" mass="57889">MMQKIQRFGSAMFVPVLLFAFAGIIVGVSTLFKNKTLMGPLANPDGLWYQCWYIIEQGGWTVFNQMPLLFAIGIPVALAKKAQARACLEALTVYLTFNYFVSSILTVWGGAFGVDMNQEAGGTSGLTMIAGIKTLDTNIIGAIFISSIVVFLHNRYFDKKLPDFLGIFQGSTYIVMISFFIMIPIALAVSYIWPMVQSGIASMQSFLVASGAVGVWIYTFLERILIPTGLHHFIYTPFIYGPAVAEGGIVTYWAQHLGEYSQSAKPLKELFPQGGFALHGNSKIFGIPGIALAFYATASKEKKKLVAGLLIPVTLTAIVAGITEPIEFTFLFISPFLFAVHAVLAASMSTVMYLAGVVGNMGGGLIEAATLNWIPLFGSHGMTYVYQIVIGLSFTAIYFFVFRFLILKFNIATPGREKDDQQETKLYSKKEYRDRKNKRDETAAAAETAADTAVLYIEALGGKDNITEVTNCATRLRVSVKDETKVEPDSVFRALGAHGVVRNGKAFQVIVGLSVPQMRERVEKILNQ</sequence>
<dbReference type="SUPFAM" id="SSF55604">
    <property type="entry name" value="Glucose permease domain IIB"/>
    <property type="match status" value="1"/>
</dbReference>
<dbReference type="InterPro" id="IPR013013">
    <property type="entry name" value="PTS_EIIC_1"/>
</dbReference>
<feature type="active site" description="Phosphocysteine intermediate; for EIIB activity" evidence="11">
    <location>
        <position position="472"/>
    </location>
</feature>
<keyword evidence="8" id="KW-0418">Kinase</keyword>
<dbReference type="PROSITE" id="PS01035">
    <property type="entry name" value="PTS_EIIB_TYPE_1_CYS"/>
    <property type="match status" value="1"/>
</dbReference>
<dbReference type="InterPro" id="IPR036878">
    <property type="entry name" value="Glu_permease_IIB"/>
</dbReference>
<keyword evidence="10 12" id="KW-0472">Membrane</keyword>
<evidence type="ECO:0000256" key="9">
    <source>
        <dbReference type="ARBA" id="ARBA00022989"/>
    </source>
</evidence>
<dbReference type="GO" id="GO:0016301">
    <property type="term" value="F:kinase activity"/>
    <property type="evidence" value="ECO:0007669"/>
    <property type="project" value="UniProtKB-KW"/>
</dbReference>
<evidence type="ECO:0000256" key="11">
    <source>
        <dbReference type="PROSITE-ProRule" id="PRU00421"/>
    </source>
</evidence>
<feature type="domain" description="PTS EIIB type-1" evidence="13">
    <location>
        <begin position="450"/>
        <end position="528"/>
    </location>
</feature>
<dbReference type="InterPro" id="IPR010975">
    <property type="entry name" value="PTS_IIBC_a_glc"/>
</dbReference>
<dbReference type="Pfam" id="PF00367">
    <property type="entry name" value="PTS_EIIB"/>
    <property type="match status" value="1"/>
</dbReference>
<dbReference type="Proteomes" id="UP001067121">
    <property type="component" value="Unassembled WGS sequence"/>
</dbReference>
<feature type="transmembrane region" description="Helical" evidence="12">
    <location>
        <begin position="233"/>
        <end position="254"/>
    </location>
</feature>
<organism evidence="15 16">
    <name type="scientific">Bacillus vallismortis</name>
    <dbReference type="NCBI Taxonomy" id="72361"/>
    <lineage>
        <taxon>Bacteria</taxon>
        <taxon>Bacillati</taxon>
        <taxon>Bacillota</taxon>
        <taxon>Bacilli</taxon>
        <taxon>Bacillales</taxon>
        <taxon>Bacillaceae</taxon>
        <taxon>Bacillus</taxon>
    </lineage>
</organism>
<keyword evidence="7 12" id="KW-0812">Transmembrane</keyword>
<dbReference type="Gene3D" id="3.30.1360.60">
    <property type="entry name" value="Glucose permease domain IIB"/>
    <property type="match status" value="1"/>
</dbReference>